<accession>A0A9W7DUM4</accession>
<keyword evidence="2" id="KW-0472">Membrane</keyword>
<name>A0A9W7DUM4_9STRA</name>
<evidence type="ECO:0000313" key="3">
    <source>
        <dbReference type="EMBL" id="GMH56914.1"/>
    </source>
</evidence>
<evidence type="ECO:0000256" key="2">
    <source>
        <dbReference type="SAM" id="Phobius"/>
    </source>
</evidence>
<feature type="transmembrane region" description="Helical" evidence="2">
    <location>
        <begin position="29"/>
        <end position="48"/>
    </location>
</feature>
<keyword evidence="2" id="KW-1133">Transmembrane helix</keyword>
<protein>
    <submittedName>
        <fullName evidence="3">Uncharacterized protein</fullName>
    </submittedName>
</protein>
<comment type="caution">
    <text evidence="3">The sequence shown here is derived from an EMBL/GenBank/DDBJ whole genome shotgun (WGS) entry which is preliminary data.</text>
</comment>
<evidence type="ECO:0000256" key="1">
    <source>
        <dbReference type="SAM" id="MobiDB-lite"/>
    </source>
</evidence>
<keyword evidence="4" id="KW-1185">Reference proteome</keyword>
<dbReference type="OrthoDB" id="10353300at2759"/>
<evidence type="ECO:0000313" key="4">
    <source>
        <dbReference type="Proteomes" id="UP001165082"/>
    </source>
</evidence>
<keyword evidence="2" id="KW-0812">Transmembrane</keyword>
<sequence length="208" mass="22116">MSAPLSKVRPTNQESTPPPSPKAKSRKTICIVASFFVAAGTALSFLYYPRVTCTFDSELFLTELSTPGSFHVELPSGEVILNTKVPIIIENNSPLLDIKADVNAKLFYPDPTSVELGTGQGKVDVKASSTETVEFSVTEIAQPSGELLSVAASILDDCGDCLLPWGSCDGNIVFYLVVVVLLEGTVGSIIGTIEIDDALEVSCDEILN</sequence>
<dbReference type="AlphaFoldDB" id="A0A9W7DUM4"/>
<dbReference type="EMBL" id="BRXZ01002204">
    <property type="protein sequence ID" value="GMH56914.1"/>
    <property type="molecule type" value="Genomic_DNA"/>
</dbReference>
<gene>
    <name evidence="3" type="ORF">TrRE_jg2549</name>
</gene>
<dbReference type="Proteomes" id="UP001165082">
    <property type="component" value="Unassembled WGS sequence"/>
</dbReference>
<reference evidence="3" key="1">
    <citation type="submission" date="2022-07" db="EMBL/GenBank/DDBJ databases">
        <title>Genome analysis of Parmales, a sister group of diatoms, reveals the evolutionary specialization of diatoms from phago-mixotrophs to photoautotrophs.</title>
        <authorList>
            <person name="Ban H."/>
            <person name="Sato S."/>
            <person name="Yoshikawa S."/>
            <person name="Kazumasa Y."/>
            <person name="Nakamura Y."/>
            <person name="Ichinomiya M."/>
            <person name="Saitoh K."/>
            <person name="Sato N."/>
            <person name="Blanc-Mathieu R."/>
            <person name="Endo H."/>
            <person name="Kuwata A."/>
            <person name="Ogata H."/>
        </authorList>
    </citation>
    <scope>NUCLEOTIDE SEQUENCE</scope>
</reference>
<organism evidence="3 4">
    <name type="scientific">Triparma retinervis</name>
    <dbReference type="NCBI Taxonomy" id="2557542"/>
    <lineage>
        <taxon>Eukaryota</taxon>
        <taxon>Sar</taxon>
        <taxon>Stramenopiles</taxon>
        <taxon>Ochrophyta</taxon>
        <taxon>Bolidophyceae</taxon>
        <taxon>Parmales</taxon>
        <taxon>Triparmaceae</taxon>
        <taxon>Triparma</taxon>
    </lineage>
</organism>
<feature type="region of interest" description="Disordered" evidence="1">
    <location>
        <begin position="1"/>
        <end position="24"/>
    </location>
</feature>
<proteinExistence type="predicted"/>